<dbReference type="EMBL" id="AWFH01000045">
    <property type="protein sequence ID" value="KCZ59309.1"/>
    <property type="molecule type" value="Genomic_DNA"/>
</dbReference>
<comment type="subcellular location">
    <subcellularLocation>
        <location evidence="1 8">Cell outer membrane</location>
        <topology evidence="1 8">Multi-pass membrane protein</topology>
    </subcellularLocation>
</comment>
<evidence type="ECO:0000256" key="4">
    <source>
        <dbReference type="ARBA" id="ARBA00022692"/>
    </source>
</evidence>
<dbReference type="PANTHER" id="PTHR30069">
    <property type="entry name" value="TONB-DEPENDENT OUTER MEMBRANE RECEPTOR"/>
    <property type="match status" value="1"/>
</dbReference>
<feature type="region of interest" description="Disordered" evidence="10">
    <location>
        <begin position="289"/>
        <end position="331"/>
    </location>
</feature>
<dbReference type="PROSITE" id="PS52016">
    <property type="entry name" value="TONB_DEPENDENT_REC_3"/>
    <property type="match status" value="1"/>
</dbReference>
<dbReference type="Proteomes" id="UP000024547">
    <property type="component" value="Unassembled WGS sequence"/>
</dbReference>
<feature type="compositionally biased region" description="Basic and acidic residues" evidence="10">
    <location>
        <begin position="294"/>
        <end position="307"/>
    </location>
</feature>
<evidence type="ECO:0000256" key="8">
    <source>
        <dbReference type="PROSITE-ProRule" id="PRU01360"/>
    </source>
</evidence>
<dbReference type="RefSeq" id="WP_035553961.1">
    <property type="nucleotide sequence ID" value="NZ_AWFH01000045.1"/>
</dbReference>
<dbReference type="Gene3D" id="2.170.130.10">
    <property type="entry name" value="TonB-dependent receptor, plug domain"/>
    <property type="match status" value="1"/>
</dbReference>
<evidence type="ECO:0000256" key="9">
    <source>
        <dbReference type="RuleBase" id="RU003357"/>
    </source>
</evidence>
<dbReference type="GO" id="GO:0015344">
    <property type="term" value="F:siderophore uptake transmembrane transporter activity"/>
    <property type="evidence" value="ECO:0007669"/>
    <property type="project" value="TreeGrafter"/>
</dbReference>
<sequence length="728" mass="78659">MKFPVSRRVIATSLLLSASPFAFAQEEAPETLDTIIVTGVGPQRTSDEMVGNVTAIDRGELVQKLSGTLGDTLSTEAGVSTTFFGQGASRPVLRGLGAERVLVLANGIGTIDASAASPDHQVATDGIDAEKIEIVRGPAALAYGGQAIGGVVNVIDGLIVESLPDEPVSFDGFAATNSANEGSELRGKARFATGPFVLTLSASARDFGDYDIPGFAESSLLRAMEEDEHDDHDDEDHDDEDHDHDEHEDEEIRDTMENSFLQSETYSAGFSWVGDDAFLGFAIRQQTSSYGLPGHEHHHEEEEHDDHNDEDDHDDEDHDDEDHEHEEESPFIDLEQTRYDIRGGAKLNAGPLTHIAGNLSYADYEHIEFEGAGEPGTVFTTEGTEGRLELGHAFGEFVGAAGVQFLDKDFSADGDEAFLTPTSTKTFGAFLFETLQFADHSVLEGGLRFDNTELDNDIQGERSFDLFSASAGAHKHLESGWWIGGLVSYTERAPNESELFADGPHLATSQYEVGNASLSKEKGTNIEASLRWENDRFSISGNIFHADFDGFIYLTPGVVLEDGVEVDELDELPVFLFQQQGASFTGAEIEAEARFPEGLLGANWVTSASLDLVDGELDDGGNVPYLPPMTFHAALDGDWGLWSAGVNVTAAADQDDPGTRILPTDGYIMTGLRGAVNLSELGFGKEGTQFFVEGRNLTDEEVRYSTSVLKDSVPAPGRNIRVGIRVAF</sequence>
<feature type="domain" description="TonB-dependent receptor-like beta-barrel" evidence="12">
    <location>
        <begin position="324"/>
        <end position="697"/>
    </location>
</feature>
<evidence type="ECO:0000259" key="12">
    <source>
        <dbReference type="Pfam" id="PF00593"/>
    </source>
</evidence>
<evidence type="ECO:0000256" key="6">
    <source>
        <dbReference type="ARBA" id="ARBA00023136"/>
    </source>
</evidence>
<dbReference type="Gene3D" id="2.40.170.20">
    <property type="entry name" value="TonB-dependent receptor, beta-barrel domain"/>
    <property type="match status" value="1"/>
</dbReference>
<keyword evidence="15" id="KW-1185">Reference proteome</keyword>
<comment type="similarity">
    <text evidence="8 9">Belongs to the TonB-dependent receptor family.</text>
</comment>
<evidence type="ECO:0000256" key="11">
    <source>
        <dbReference type="SAM" id="SignalP"/>
    </source>
</evidence>
<reference evidence="14 15" key="1">
    <citation type="journal article" date="2014" name="Antonie Van Leeuwenhoek">
        <title>Hyphomonas beringensis sp. nov. and Hyphomonas chukchiensis sp. nov., isolated from surface seawater of the Bering Sea and Chukchi Sea.</title>
        <authorList>
            <person name="Li C."/>
            <person name="Lai Q."/>
            <person name="Li G."/>
            <person name="Dong C."/>
            <person name="Wang J."/>
            <person name="Liao Y."/>
            <person name="Shao Z."/>
        </authorList>
    </citation>
    <scope>NUCLEOTIDE SEQUENCE [LARGE SCALE GENOMIC DNA]</scope>
    <source>
        <strain evidence="14 15">22II1-22F38</strain>
    </source>
</reference>
<dbReference type="STRING" id="1280948.HY36_08515"/>
<dbReference type="GO" id="GO:0044718">
    <property type="term" value="P:siderophore transmembrane transport"/>
    <property type="evidence" value="ECO:0007669"/>
    <property type="project" value="TreeGrafter"/>
</dbReference>
<evidence type="ECO:0000256" key="3">
    <source>
        <dbReference type="ARBA" id="ARBA00022452"/>
    </source>
</evidence>
<comment type="caution">
    <text evidence="14">The sequence shown here is derived from an EMBL/GenBank/DDBJ whole genome shotgun (WGS) entry which is preliminary data.</text>
</comment>
<dbReference type="eggNOG" id="COG4206">
    <property type="taxonomic scope" value="Bacteria"/>
</dbReference>
<keyword evidence="7 8" id="KW-0998">Cell outer membrane</keyword>
<evidence type="ECO:0000313" key="14">
    <source>
        <dbReference type="EMBL" id="KCZ59309.1"/>
    </source>
</evidence>
<keyword evidence="3 8" id="KW-1134">Transmembrane beta strand</keyword>
<keyword evidence="2 8" id="KW-0813">Transport</keyword>
<dbReference type="AlphaFoldDB" id="A0A059DZC0"/>
<evidence type="ECO:0000313" key="15">
    <source>
        <dbReference type="Proteomes" id="UP000024547"/>
    </source>
</evidence>
<evidence type="ECO:0000256" key="1">
    <source>
        <dbReference type="ARBA" id="ARBA00004571"/>
    </source>
</evidence>
<evidence type="ECO:0000256" key="2">
    <source>
        <dbReference type="ARBA" id="ARBA00022448"/>
    </source>
</evidence>
<feature type="signal peptide" evidence="11">
    <location>
        <begin position="1"/>
        <end position="24"/>
    </location>
</feature>
<dbReference type="InterPro" id="IPR000531">
    <property type="entry name" value="Beta-barrel_TonB"/>
</dbReference>
<evidence type="ECO:0000256" key="5">
    <source>
        <dbReference type="ARBA" id="ARBA00023077"/>
    </source>
</evidence>
<organism evidence="14 15">
    <name type="scientific">Hyphomonas atlantica</name>
    <dbReference type="NCBI Taxonomy" id="1280948"/>
    <lineage>
        <taxon>Bacteria</taxon>
        <taxon>Pseudomonadati</taxon>
        <taxon>Pseudomonadota</taxon>
        <taxon>Alphaproteobacteria</taxon>
        <taxon>Hyphomonadales</taxon>
        <taxon>Hyphomonadaceae</taxon>
        <taxon>Hyphomonas</taxon>
    </lineage>
</organism>
<dbReference type="InterPro" id="IPR039426">
    <property type="entry name" value="TonB-dep_rcpt-like"/>
</dbReference>
<keyword evidence="5 9" id="KW-0798">TonB box</keyword>
<dbReference type="GO" id="GO:0009279">
    <property type="term" value="C:cell outer membrane"/>
    <property type="evidence" value="ECO:0007669"/>
    <property type="project" value="UniProtKB-SubCell"/>
</dbReference>
<accession>A0A059DZC0</accession>
<feature type="chain" id="PRO_5001575811" description="TonB-dependent receptor" evidence="11">
    <location>
        <begin position="25"/>
        <end position="728"/>
    </location>
</feature>
<keyword evidence="6 8" id="KW-0472">Membrane</keyword>
<dbReference type="InterPro" id="IPR012910">
    <property type="entry name" value="Plug_dom"/>
</dbReference>
<protein>
    <recommendedName>
        <fullName evidence="16">TonB-dependent receptor</fullName>
    </recommendedName>
</protein>
<keyword evidence="11" id="KW-0732">Signal</keyword>
<dbReference type="Pfam" id="PF00593">
    <property type="entry name" value="TonB_dep_Rec_b-barrel"/>
    <property type="match status" value="1"/>
</dbReference>
<evidence type="ECO:0000259" key="13">
    <source>
        <dbReference type="Pfam" id="PF07715"/>
    </source>
</evidence>
<evidence type="ECO:0000256" key="7">
    <source>
        <dbReference type="ARBA" id="ARBA00023237"/>
    </source>
</evidence>
<feature type="region of interest" description="Disordered" evidence="10">
    <location>
        <begin position="225"/>
        <end position="252"/>
    </location>
</feature>
<name>A0A059DZC0_9PROT</name>
<dbReference type="PANTHER" id="PTHR30069:SF40">
    <property type="entry name" value="TONB-DEPENDENT RECEPTOR NMB0964-RELATED"/>
    <property type="match status" value="1"/>
</dbReference>
<dbReference type="SUPFAM" id="SSF56935">
    <property type="entry name" value="Porins"/>
    <property type="match status" value="1"/>
</dbReference>
<dbReference type="InterPro" id="IPR037066">
    <property type="entry name" value="Plug_dom_sf"/>
</dbReference>
<evidence type="ECO:0008006" key="16">
    <source>
        <dbReference type="Google" id="ProtNLM"/>
    </source>
</evidence>
<dbReference type="Pfam" id="PF07715">
    <property type="entry name" value="Plug"/>
    <property type="match status" value="1"/>
</dbReference>
<dbReference type="PATRIC" id="fig|1280948.3.peg.2818"/>
<proteinExistence type="inferred from homology"/>
<dbReference type="OrthoDB" id="9795928at2"/>
<dbReference type="eggNOG" id="COG1629">
    <property type="taxonomic scope" value="Bacteria"/>
</dbReference>
<feature type="compositionally biased region" description="Acidic residues" evidence="10">
    <location>
        <begin position="308"/>
        <end position="330"/>
    </location>
</feature>
<feature type="domain" description="TonB-dependent receptor plug" evidence="13">
    <location>
        <begin position="48"/>
        <end position="151"/>
    </location>
</feature>
<dbReference type="InterPro" id="IPR036942">
    <property type="entry name" value="Beta-barrel_TonB_sf"/>
</dbReference>
<gene>
    <name evidence="14" type="ORF">HY36_08515</name>
</gene>
<evidence type="ECO:0000256" key="10">
    <source>
        <dbReference type="SAM" id="MobiDB-lite"/>
    </source>
</evidence>
<keyword evidence="4 8" id="KW-0812">Transmembrane</keyword>